<sequence length="577" mass="65487">MHSEALLTLPPELLDRIFAYLDWDRTAHFTPHRPDIFNISLSCRHLRHSVIPLLFRNVTLCLRWVDGELLEPALYRLRRETPHLAQHIRTVYIRSRLGFRPGRSIEETQPTRFAAPEDLEDWLSPELALSSGESEANRKYYERLHASHRDCIDKALRELYERVSQSHVVAPEVGTAEQVMRSLVAQTSYASLRQKALIADQRARGTQLYYRSTEISHAQSHLGSASFSLDPREEEDDEDAHYPAPAWHMGPSEKRIKRTVDALAVVMLCLPPTVTEMVFQGDDCPDAYAIFALHVAAALLEVYATRLEILGTDGNELETEDERTVHTITQAHVAGVTNLRTLRLARMGLKSKAVAARQNTSAPYELTRWHGLPAEHLRSLEIWDTDFKDDDLDTLLKSFEHFSQTSPLKSVSLRNVSLTDRRSTLGWRRANLLRTPAPATPLAEVPELMWLRFLISLRRTSPATRMELSGLSASMGRANCVLGPSATHWLSTEALPPFPVGFEPERLQSVVDFQREERLLEDFESLLPLWEAEDSARGEDAAKHRLSKGGELADAAMCSRWRTVKNVTMDQGEWLTI</sequence>
<keyword evidence="4" id="KW-1185">Reference proteome</keyword>
<reference evidence="3 4" key="1">
    <citation type="submission" date="2017-03" db="EMBL/GenBank/DDBJ databases">
        <title>Genomes of endolithic fungi from Antarctica.</title>
        <authorList>
            <person name="Coleine C."/>
            <person name="Masonjones S."/>
            <person name="Stajich J.E."/>
        </authorList>
    </citation>
    <scope>NUCLEOTIDE SEQUENCE [LARGE SCALE GENOMIC DNA]</scope>
    <source>
        <strain evidence="3 4">CCFEE 6315</strain>
    </source>
</reference>
<feature type="domain" description="F-box" evidence="2">
    <location>
        <begin position="3"/>
        <end position="58"/>
    </location>
</feature>
<proteinExistence type="predicted"/>
<dbReference type="EMBL" id="NAJL01000022">
    <property type="protein sequence ID" value="TKA27631.1"/>
    <property type="molecule type" value="Genomic_DNA"/>
</dbReference>
<feature type="region of interest" description="Disordered" evidence="1">
    <location>
        <begin position="221"/>
        <end position="247"/>
    </location>
</feature>
<dbReference type="PROSITE" id="PS50181">
    <property type="entry name" value="FBOX"/>
    <property type="match status" value="1"/>
</dbReference>
<evidence type="ECO:0000256" key="1">
    <source>
        <dbReference type="SAM" id="MobiDB-lite"/>
    </source>
</evidence>
<evidence type="ECO:0000259" key="2">
    <source>
        <dbReference type="PROSITE" id="PS50181"/>
    </source>
</evidence>
<dbReference type="Proteomes" id="UP000308549">
    <property type="component" value="Unassembled WGS sequence"/>
</dbReference>
<dbReference type="OrthoDB" id="3903686at2759"/>
<comment type="caution">
    <text evidence="3">The sequence shown here is derived from an EMBL/GenBank/DDBJ whole genome shotgun (WGS) entry which is preliminary data.</text>
</comment>
<organism evidence="3 4">
    <name type="scientific">Salinomyces thailandicus</name>
    <dbReference type="NCBI Taxonomy" id="706561"/>
    <lineage>
        <taxon>Eukaryota</taxon>
        <taxon>Fungi</taxon>
        <taxon>Dikarya</taxon>
        <taxon>Ascomycota</taxon>
        <taxon>Pezizomycotina</taxon>
        <taxon>Dothideomycetes</taxon>
        <taxon>Dothideomycetidae</taxon>
        <taxon>Mycosphaerellales</taxon>
        <taxon>Teratosphaeriaceae</taxon>
        <taxon>Salinomyces</taxon>
    </lineage>
</organism>
<dbReference type="AlphaFoldDB" id="A0A4U0TYL5"/>
<dbReference type="InterPro" id="IPR001810">
    <property type="entry name" value="F-box_dom"/>
</dbReference>
<accession>A0A4U0TYL5</accession>
<name>A0A4U0TYL5_9PEZI</name>
<evidence type="ECO:0000313" key="4">
    <source>
        <dbReference type="Proteomes" id="UP000308549"/>
    </source>
</evidence>
<gene>
    <name evidence="3" type="ORF">B0A50_04463</name>
</gene>
<protein>
    <recommendedName>
        <fullName evidence="2">F-box domain-containing protein</fullName>
    </recommendedName>
</protein>
<evidence type="ECO:0000313" key="3">
    <source>
        <dbReference type="EMBL" id="TKA27631.1"/>
    </source>
</evidence>